<keyword evidence="3 7" id="KW-0479">Metal-binding</keyword>
<keyword evidence="6 7" id="KW-0408">Iron</keyword>
<accession>N6YYB3</accession>
<protein>
    <recommendedName>
        <fullName evidence="7">Cytochrome c-type biogenesis protein</fullName>
    </recommendedName>
</protein>
<keyword evidence="10" id="KW-1185">Reference proteome</keyword>
<dbReference type="InterPro" id="IPR038297">
    <property type="entry name" value="CcmH/CycL/NrfF/Ccl2_sf"/>
</dbReference>
<dbReference type="GO" id="GO:0005886">
    <property type="term" value="C:plasma membrane"/>
    <property type="evidence" value="ECO:0007669"/>
    <property type="project" value="TreeGrafter"/>
</dbReference>
<feature type="domain" description="CcmH/CycL/Ccl2/NrfF N-terminal" evidence="8">
    <location>
        <begin position="36"/>
        <end position="164"/>
    </location>
</feature>
<dbReference type="GO" id="GO:0017004">
    <property type="term" value="P:cytochrome complex assembly"/>
    <property type="evidence" value="ECO:0007669"/>
    <property type="project" value="UniProtKB-KW"/>
</dbReference>
<evidence type="ECO:0000256" key="3">
    <source>
        <dbReference type="ARBA" id="ARBA00022723"/>
    </source>
</evidence>
<dbReference type="InterPro" id="IPR051263">
    <property type="entry name" value="C-type_cytochrome_biogenesis"/>
</dbReference>
<dbReference type="AlphaFoldDB" id="N6YYB3"/>
<evidence type="ECO:0000313" key="9">
    <source>
        <dbReference type="EMBL" id="ENO87148.1"/>
    </source>
</evidence>
<dbReference type="STRING" id="1123367.GCA_000621305_02581"/>
<organism evidence="9 10">
    <name type="scientific">Thauera linaloolentis (strain DSM 12138 / JCM 21573 / CCUG 41526 / CIP 105981 / IAM 15112 / NBRC 102519 / 47Lol)</name>
    <dbReference type="NCBI Taxonomy" id="1123367"/>
    <lineage>
        <taxon>Bacteria</taxon>
        <taxon>Pseudomonadati</taxon>
        <taxon>Pseudomonadota</taxon>
        <taxon>Betaproteobacteria</taxon>
        <taxon>Rhodocyclales</taxon>
        <taxon>Zoogloeaceae</taxon>
        <taxon>Thauera</taxon>
    </lineage>
</organism>
<keyword evidence="7" id="KW-0472">Membrane</keyword>
<keyword evidence="4 7" id="KW-0732">Signal</keyword>
<evidence type="ECO:0000256" key="2">
    <source>
        <dbReference type="ARBA" id="ARBA00022617"/>
    </source>
</evidence>
<dbReference type="Gene3D" id="1.10.8.640">
    <property type="entry name" value="Cytochrome C biogenesis protein"/>
    <property type="match status" value="1"/>
</dbReference>
<evidence type="ECO:0000313" key="10">
    <source>
        <dbReference type="Proteomes" id="UP000013232"/>
    </source>
</evidence>
<dbReference type="GO" id="GO:0046872">
    <property type="term" value="F:metal ion binding"/>
    <property type="evidence" value="ECO:0007669"/>
    <property type="project" value="UniProtKB-KW"/>
</dbReference>
<comment type="caution">
    <text evidence="9">The sequence shown here is derived from an EMBL/GenBank/DDBJ whole genome shotgun (WGS) entry which is preliminary data.</text>
</comment>
<evidence type="ECO:0000256" key="7">
    <source>
        <dbReference type="RuleBase" id="RU364112"/>
    </source>
</evidence>
<feature type="signal peptide" evidence="7">
    <location>
        <begin position="1"/>
        <end position="27"/>
    </location>
</feature>
<keyword evidence="2 7" id="KW-0349">Heme</keyword>
<gene>
    <name evidence="9" type="ORF">C666_11590</name>
</gene>
<feature type="transmembrane region" description="Helical" evidence="7">
    <location>
        <begin position="118"/>
        <end position="137"/>
    </location>
</feature>
<dbReference type="PANTHER" id="PTHR47870:SF1">
    <property type="entry name" value="CYTOCHROME C-TYPE BIOGENESIS PROTEIN CCMH"/>
    <property type="match status" value="1"/>
</dbReference>
<proteinExistence type="inferred from homology"/>
<evidence type="ECO:0000256" key="4">
    <source>
        <dbReference type="ARBA" id="ARBA00022729"/>
    </source>
</evidence>
<dbReference type="EMBL" id="AMXE01000042">
    <property type="protein sequence ID" value="ENO87148.1"/>
    <property type="molecule type" value="Genomic_DNA"/>
</dbReference>
<dbReference type="CDD" id="cd16378">
    <property type="entry name" value="CcmH_N"/>
    <property type="match status" value="1"/>
</dbReference>
<feature type="chain" id="PRO_5011020760" description="Cytochrome c-type biogenesis protein" evidence="7">
    <location>
        <begin position="28"/>
        <end position="180"/>
    </location>
</feature>
<sequence>MRVDVFVKLSRGLALAALLAATFPAAAQRTAAEPGAAPTVAADPQLEADVMELSHKLRCLVCQNQSIAESNAPLAVDLREQVREQLASGRSKGEVVDYLVARYGDFVLYEPPFKATTLLLWGGPVMLLVGGAGWLAWRLRRRAGELAAMDGLSEAERRRARDLLAGDAKPSSSESPESRS</sequence>
<evidence type="ECO:0000256" key="1">
    <source>
        <dbReference type="ARBA" id="ARBA00010342"/>
    </source>
</evidence>
<dbReference type="InterPro" id="IPR005616">
    <property type="entry name" value="CcmH/CycL/Ccl2/NrfF_N"/>
</dbReference>
<evidence type="ECO:0000256" key="5">
    <source>
        <dbReference type="ARBA" id="ARBA00022748"/>
    </source>
</evidence>
<name>N6YYB3_THAL4</name>
<evidence type="ECO:0000256" key="6">
    <source>
        <dbReference type="ARBA" id="ARBA00023004"/>
    </source>
</evidence>
<dbReference type="Proteomes" id="UP000013232">
    <property type="component" value="Unassembled WGS sequence"/>
</dbReference>
<keyword evidence="5" id="KW-0201">Cytochrome c-type biogenesis</keyword>
<evidence type="ECO:0000259" key="8">
    <source>
        <dbReference type="Pfam" id="PF03918"/>
    </source>
</evidence>
<dbReference type="PANTHER" id="PTHR47870">
    <property type="entry name" value="CYTOCHROME C-TYPE BIOGENESIS PROTEIN CCMH"/>
    <property type="match status" value="1"/>
</dbReference>
<keyword evidence="7" id="KW-1133">Transmembrane helix</keyword>
<comment type="similarity">
    <text evidence="1 7">Belongs to the CcmH/CycL/Ccl2/NrfF family.</text>
</comment>
<dbReference type="OrthoDB" id="9804975at2"/>
<comment type="function">
    <text evidence="7">Possible subunit of a heme lyase.</text>
</comment>
<dbReference type="FunFam" id="1.10.8.640:FF:000001">
    <property type="entry name" value="Cytochrome c-type biogenesis protein"/>
    <property type="match status" value="1"/>
</dbReference>
<reference evidence="9 10" key="1">
    <citation type="submission" date="2012-09" db="EMBL/GenBank/DDBJ databases">
        <title>Draft Genome Sequences of 6 Strains from Genus Thauera.</title>
        <authorList>
            <person name="Liu B."/>
            <person name="Shapleigh J.P."/>
            <person name="Frostegard A.H."/>
        </authorList>
    </citation>
    <scope>NUCLEOTIDE SEQUENCE [LARGE SCALE GENOMIC DNA]</scope>
    <source>
        <strain evidence="10">47Lol / DSM 12138</strain>
    </source>
</reference>
<keyword evidence="7" id="KW-0812">Transmembrane</keyword>
<dbReference type="eggNOG" id="COG3088">
    <property type="taxonomic scope" value="Bacteria"/>
</dbReference>
<dbReference type="Pfam" id="PF03918">
    <property type="entry name" value="CcmH"/>
    <property type="match status" value="1"/>
</dbReference>